<dbReference type="Proteomes" id="UP001500190">
    <property type="component" value="Unassembled WGS sequence"/>
</dbReference>
<sequence length="145" mass="15889">MTADHSAPRATISRRLESLDATTSLALLAGVDFGRVVFTRDALPAVRPVNHCLDEGQIIIRTRLSAAVTRATGEVVAYEADDLDPVRRLGWSVVVTGTARTVDDPERIARLEQVLHPWVDQPMNLVIAIDAQLVTGYRFVEDSQA</sequence>
<evidence type="ECO:0000313" key="1">
    <source>
        <dbReference type="EMBL" id="GAA1599013.1"/>
    </source>
</evidence>
<name>A0ABN2E9H1_9ACTN</name>
<dbReference type="Pfam" id="PF12900">
    <property type="entry name" value="Pyridox_ox_2"/>
    <property type="match status" value="1"/>
</dbReference>
<accession>A0ABN2E9H1</accession>
<protein>
    <submittedName>
        <fullName evidence="1">Pyridoxamine 5'-phosphate oxidase family protein</fullName>
    </submittedName>
</protein>
<gene>
    <name evidence="1" type="ORF">GCM10009742_53310</name>
</gene>
<reference evidence="1 2" key="1">
    <citation type="journal article" date="2019" name="Int. J. Syst. Evol. Microbiol.">
        <title>The Global Catalogue of Microorganisms (GCM) 10K type strain sequencing project: providing services to taxonomists for standard genome sequencing and annotation.</title>
        <authorList>
            <consortium name="The Broad Institute Genomics Platform"/>
            <consortium name="The Broad Institute Genome Sequencing Center for Infectious Disease"/>
            <person name="Wu L."/>
            <person name="Ma J."/>
        </authorList>
    </citation>
    <scope>NUCLEOTIDE SEQUENCE [LARGE SCALE GENOMIC DNA]</scope>
    <source>
        <strain evidence="1 2">JCM 14304</strain>
    </source>
</reference>
<dbReference type="InterPro" id="IPR024747">
    <property type="entry name" value="Pyridox_Oxase-rel"/>
</dbReference>
<proteinExistence type="predicted"/>
<comment type="caution">
    <text evidence="1">The sequence shown here is derived from an EMBL/GenBank/DDBJ whole genome shotgun (WGS) entry which is preliminary data.</text>
</comment>
<dbReference type="EMBL" id="BAAAND010000008">
    <property type="protein sequence ID" value="GAA1599013.1"/>
    <property type="molecule type" value="Genomic_DNA"/>
</dbReference>
<dbReference type="InterPro" id="IPR012349">
    <property type="entry name" value="Split_barrel_FMN-bd"/>
</dbReference>
<keyword evidence="2" id="KW-1185">Reference proteome</keyword>
<dbReference type="RefSeq" id="WP_344196065.1">
    <property type="nucleotide sequence ID" value="NZ_BAAAND010000008.1"/>
</dbReference>
<dbReference type="SUPFAM" id="SSF50475">
    <property type="entry name" value="FMN-binding split barrel"/>
    <property type="match status" value="1"/>
</dbReference>
<dbReference type="Gene3D" id="2.30.110.10">
    <property type="entry name" value="Electron Transport, Fmn-binding Protein, Chain A"/>
    <property type="match status" value="1"/>
</dbReference>
<organism evidence="1 2">
    <name type="scientific">Kribbella karoonensis</name>
    <dbReference type="NCBI Taxonomy" id="324851"/>
    <lineage>
        <taxon>Bacteria</taxon>
        <taxon>Bacillati</taxon>
        <taxon>Actinomycetota</taxon>
        <taxon>Actinomycetes</taxon>
        <taxon>Propionibacteriales</taxon>
        <taxon>Kribbellaceae</taxon>
        <taxon>Kribbella</taxon>
    </lineage>
</organism>
<evidence type="ECO:0000313" key="2">
    <source>
        <dbReference type="Proteomes" id="UP001500190"/>
    </source>
</evidence>